<evidence type="ECO:0000256" key="5">
    <source>
        <dbReference type="ARBA" id="ARBA00022989"/>
    </source>
</evidence>
<feature type="transmembrane region" description="Helical" evidence="7">
    <location>
        <begin position="12"/>
        <end position="34"/>
    </location>
</feature>
<dbReference type="InterPro" id="IPR011701">
    <property type="entry name" value="MFS"/>
</dbReference>
<evidence type="ECO:0000256" key="6">
    <source>
        <dbReference type="ARBA" id="ARBA00023136"/>
    </source>
</evidence>
<dbReference type="InterPro" id="IPR036259">
    <property type="entry name" value="MFS_trans_sf"/>
</dbReference>
<evidence type="ECO:0000259" key="8">
    <source>
        <dbReference type="PROSITE" id="PS50850"/>
    </source>
</evidence>
<dbReference type="Pfam" id="PF07690">
    <property type="entry name" value="MFS_1"/>
    <property type="match status" value="1"/>
</dbReference>
<feature type="domain" description="Major facilitator superfamily (MFS) profile" evidence="8">
    <location>
        <begin position="9"/>
        <end position="400"/>
    </location>
</feature>
<feature type="transmembrane region" description="Helical" evidence="7">
    <location>
        <begin position="166"/>
        <end position="185"/>
    </location>
</feature>
<feature type="transmembrane region" description="Helical" evidence="7">
    <location>
        <begin position="347"/>
        <end position="370"/>
    </location>
</feature>
<dbReference type="OrthoDB" id="4368225at2"/>
<reference evidence="10" key="1">
    <citation type="submission" date="2018-01" db="EMBL/GenBank/DDBJ databases">
        <authorList>
            <person name="Peeters C."/>
        </authorList>
    </citation>
    <scope>NUCLEOTIDE SEQUENCE [LARGE SCALE GENOMIC DNA]</scope>
</reference>
<organism evidence="9 10">
    <name type="scientific">Caballeronia novacaledonica</name>
    <dbReference type="NCBI Taxonomy" id="1544861"/>
    <lineage>
        <taxon>Bacteria</taxon>
        <taxon>Pseudomonadati</taxon>
        <taxon>Pseudomonadota</taxon>
        <taxon>Betaproteobacteria</taxon>
        <taxon>Burkholderiales</taxon>
        <taxon>Burkholderiaceae</taxon>
        <taxon>Caballeronia</taxon>
    </lineage>
</organism>
<dbReference type="GO" id="GO:0022857">
    <property type="term" value="F:transmembrane transporter activity"/>
    <property type="evidence" value="ECO:0007669"/>
    <property type="project" value="InterPro"/>
</dbReference>
<dbReference type="Gene3D" id="1.20.1250.20">
    <property type="entry name" value="MFS general substrate transporter like domains"/>
    <property type="match status" value="2"/>
</dbReference>
<dbReference type="AlphaFoldDB" id="A0A2U3I1Y1"/>
<feature type="transmembrane region" description="Helical" evidence="7">
    <location>
        <begin position="46"/>
        <end position="69"/>
    </location>
</feature>
<accession>A0A2U3I1Y1</accession>
<feature type="transmembrane region" description="Helical" evidence="7">
    <location>
        <begin position="216"/>
        <end position="240"/>
    </location>
</feature>
<sequence length="445" mass="47601">MLDVLSNRTYRHLFLAQIIALVGTGLATVALGLLAYNLAGSQAGSVLGTALAIKMVAYVVIAPIVGAFANRLPRRAFLVAMDLVRAAVAVSLPFVTQAWQIYILIFVLQSASAAFTPTFQATIPDVLPDEKDYTRALSLSRLAYDMESLVSPMLAAALLTVISFHWLFGGTVIGFLCSAALVVSVRIPQSRAVEIASGIYAKTFRGISIYLRTPRLLGLLGLNLSAAAASSMVIVNTVVYVENKLGRPSSDVPFALAAFGFGSMLMALLLPRLLDQRPDRPAMLFGSSLMAVALCAGSILSAIGGPSEWPAFLVTWFVIGLGYSMTLTPSGRLLRRSASASDRPAVFAAQFSLSHVCWLIAYPIAGFVGAKIGMPLTFVVLALLTAVGVGVAWWLWPANDPDIVEHTHAETEDDEHFASGQKTGATEHAHAFNIDDKHPKWPRSK</sequence>
<keyword evidence="5 7" id="KW-1133">Transmembrane helix</keyword>
<feature type="transmembrane region" description="Helical" evidence="7">
    <location>
        <begin position="282"/>
        <end position="303"/>
    </location>
</feature>
<gene>
    <name evidence="9" type="ORF">NOV72_01376</name>
</gene>
<evidence type="ECO:0000256" key="4">
    <source>
        <dbReference type="ARBA" id="ARBA00022692"/>
    </source>
</evidence>
<dbReference type="InterPro" id="IPR020846">
    <property type="entry name" value="MFS_dom"/>
</dbReference>
<dbReference type="InterPro" id="IPR004751">
    <property type="entry name" value="Drug_antiport"/>
</dbReference>
<dbReference type="PANTHER" id="PTHR23513:SF18">
    <property type="entry name" value="INTEGRAL MEMBRANE PROTEIN"/>
    <property type="match status" value="1"/>
</dbReference>
<keyword evidence="2" id="KW-0813">Transport</keyword>
<dbReference type="SUPFAM" id="SSF103473">
    <property type="entry name" value="MFS general substrate transporter"/>
    <property type="match status" value="1"/>
</dbReference>
<feature type="transmembrane region" description="Helical" evidence="7">
    <location>
        <begin position="376"/>
        <end position="396"/>
    </location>
</feature>
<comment type="subcellular location">
    <subcellularLocation>
        <location evidence="1">Cell membrane</location>
        <topology evidence="1">Multi-pass membrane protein</topology>
    </subcellularLocation>
</comment>
<evidence type="ECO:0000313" key="9">
    <source>
        <dbReference type="EMBL" id="SPB14127.1"/>
    </source>
</evidence>
<keyword evidence="3" id="KW-1003">Cell membrane</keyword>
<name>A0A2U3I1Y1_9BURK</name>
<dbReference type="PROSITE" id="PS50850">
    <property type="entry name" value="MFS"/>
    <property type="match status" value="1"/>
</dbReference>
<dbReference type="Proteomes" id="UP000238169">
    <property type="component" value="Unassembled WGS sequence"/>
</dbReference>
<evidence type="ECO:0000256" key="3">
    <source>
        <dbReference type="ARBA" id="ARBA00022475"/>
    </source>
</evidence>
<dbReference type="PANTHER" id="PTHR23513">
    <property type="entry name" value="INTEGRAL MEMBRANE EFFLUX PROTEIN-RELATED"/>
    <property type="match status" value="1"/>
</dbReference>
<evidence type="ECO:0000256" key="7">
    <source>
        <dbReference type="SAM" id="Phobius"/>
    </source>
</evidence>
<proteinExistence type="predicted"/>
<keyword evidence="10" id="KW-1185">Reference proteome</keyword>
<evidence type="ECO:0000256" key="1">
    <source>
        <dbReference type="ARBA" id="ARBA00004651"/>
    </source>
</evidence>
<evidence type="ECO:0000313" key="10">
    <source>
        <dbReference type="Proteomes" id="UP000238169"/>
    </source>
</evidence>
<dbReference type="NCBIfam" id="TIGR00900">
    <property type="entry name" value="2A0121"/>
    <property type="match status" value="1"/>
</dbReference>
<feature type="transmembrane region" description="Helical" evidence="7">
    <location>
        <begin position="252"/>
        <end position="270"/>
    </location>
</feature>
<protein>
    <submittedName>
        <fullName evidence="9">MFS transporter</fullName>
    </submittedName>
</protein>
<dbReference type="RefSeq" id="WP_106853860.1">
    <property type="nucleotide sequence ID" value="NZ_OGTP01000003.1"/>
</dbReference>
<feature type="transmembrane region" description="Helical" evidence="7">
    <location>
        <begin position="309"/>
        <end position="326"/>
    </location>
</feature>
<dbReference type="CDD" id="cd06173">
    <property type="entry name" value="MFS_MefA_like"/>
    <property type="match status" value="1"/>
</dbReference>
<dbReference type="EMBL" id="OGTP01000003">
    <property type="protein sequence ID" value="SPB14127.1"/>
    <property type="molecule type" value="Genomic_DNA"/>
</dbReference>
<keyword evidence="6 7" id="KW-0472">Membrane</keyword>
<evidence type="ECO:0000256" key="2">
    <source>
        <dbReference type="ARBA" id="ARBA00022448"/>
    </source>
</evidence>
<dbReference type="GO" id="GO:0005886">
    <property type="term" value="C:plasma membrane"/>
    <property type="evidence" value="ECO:0007669"/>
    <property type="project" value="UniProtKB-SubCell"/>
</dbReference>
<keyword evidence="4 7" id="KW-0812">Transmembrane</keyword>